<reference evidence="2" key="1">
    <citation type="submission" date="2018-11" db="EMBL/GenBank/DDBJ databases">
        <authorList>
            <consortium name="Pathogen Informatics"/>
        </authorList>
    </citation>
    <scope>NUCLEOTIDE SEQUENCE</scope>
</reference>
<keyword evidence="3" id="KW-1185">Reference proteome</keyword>
<evidence type="ECO:0000313" key="2">
    <source>
        <dbReference type="EMBL" id="VEL18387.1"/>
    </source>
</evidence>
<sequence>MAILTDDAGKHLGMYHVHVSRPGSSSRDSSNSPSSSGSVVSGNHNAQFYAPRPAGRKSPSGPSSTGVTVAAAGSGAVGPHQPSQPHPHVTHAYVHQHQQYHVAPGNPPGVLRSSRPSHSPSSSGPPVALGSPISLRPQSAHFEMYSLPPGLPGTGLSTSLLPSASTSVSSPSHSLSASAAPAIVTRTGGPGLPAPALALDLSDYDKPASSTSDNENQNLSPCLRQHVLPLLRDVSRYFLLKFFLLYPFSFK</sequence>
<feature type="region of interest" description="Disordered" evidence="1">
    <location>
        <begin position="1"/>
        <end position="88"/>
    </location>
</feature>
<evidence type="ECO:0000313" key="3">
    <source>
        <dbReference type="Proteomes" id="UP000784294"/>
    </source>
</evidence>
<dbReference type="EMBL" id="CAAALY010036795">
    <property type="protein sequence ID" value="VEL18387.1"/>
    <property type="molecule type" value="Genomic_DNA"/>
</dbReference>
<feature type="compositionally biased region" description="Low complexity" evidence="1">
    <location>
        <begin position="113"/>
        <end position="126"/>
    </location>
</feature>
<feature type="region of interest" description="Disordered" evidence="1">
    <location>
        <begin position="101"/>
        <end position="133"/>
    </location>
</feature>
<feature type="compositionally biased region" description="Low complexity" evidence="1">
    <location>
        <begin position="63"/>
        <end position="78"/>
    </location>
</feature>
<evidence type="ECO:0000256" key="1">
    <source>
        <dbReference type="SAM" id="MobiDB-lite"/>
    </source>
</evidence>
<dbReference type="Proteomes" id="UP000784294">
    <property type="component" value="Unassembled WGS sequence"/>
</dbReference>
<name>A0A448WRI3_9PLAT</name>
<dbReference type="AlphaFoldDB" id="A0A448WRI3"/>
<gene>
    <name evidence="2" type="ORF">PXEA_LOCUS11827</name>
</gene>
<organism evidence="2 3">
    <name type="scientific">Protopolystoma xenopodis</name>
    <dbReference type="NCBI Taxonomy" id="117903"/>
    <lineage>
        <taxon>Eukaryota</taxon>
        <taxon>Metazoa</taxon>
        <taxon>Spiralia</taxon>
        <taxon>Lophotrochozoa</taxon>
        <taxon>Platyhelminthes</taxon>
        <taxon>Monogenea</taxon>
        <taxon>Polyopisthocotylea</taxon>
        <taxon>Polystomatidea</taxon>
        <taxon>Polystomatidae</taxon>
        <taxon>Protopolystoma</taxon>
    </lineage>
</organism>
<proteinExistence type="predicted"/>
<feature type="compositionally biased region" description="Low complexity" evidence="1">
    <location>
        <begin position="20"/>
        <end position="43"/>
    </location>
</feature>
<accession>A0A448WRI3</accession>
<protein>
    <submittedName>
        <fullName evidence="2">Uncharacterized protein</fullName>
    </submittedName>
</protein>
<comment type="caution">
    <text evidence="2">The sequence shown here is derived from an EMBL/GenBank/DDBJ whole genome shotgun (WGS) entry which is preliminary data.</text>
</comment>